<evidence type="ECO:0000259" key="3">
    <source>
        <dbReference type="Pfam" id="PF14501"/>
    </source>
</evidence>
<sequence>MLSTILDVILLLLSPLVDFVNYFKIIKFKTKGKISRILILLIFLVTVFEEIVTDLIAFPPFDALATIIEMGLLILVCSRSKKDYRMLLTGALIIGIIDLGNNIVVSFFGKLFDMSAEISTVIYIFLVLLSYIFISYYAKKINKLISGRNKNILLNSAIYLYISSIIAYIIASIEKTLSTALVILIGILIIQGVYTIVNVKISVRTSKNILNEAEQNYLKKQNAQLQRNNNQLKEYANSLEKDEDRLRRFKHDYRNILNSLKISAQKEDSKVLIKQLDEYTKEHFDSDALSKFKDVNHIHDELVKSIIITKLSKMFNNGIKYRFSCEKDINTFPFLSSSEHMDVVRILGITFDNAIEATKKEKDPKIEAMLYQNNGNLEFIIRNSIAKEINKNEVFQMGHTTKENHSGIGLNNVLKIVEKYPNNMMVDINTEAGWFTFNLVIFK</sequence>
<feature type="transmembrane region" description="Helical" evidence="2">
    <location>
        <begin position="63"/>
        <end position="80"/>
    </location>
</feature>
<dbReference type="PANTHER" id="PTHR40448">
    <property type="entry name" value="TWO-COMPONENT SENSOR HISTIDINE KINASE"/>
    <property type="match status" value="1"/>
</dbReference>
<dbReference type="GO" id="GO:0016301">
    <property type="term" value="F:kinase activity"/>
    <property type="evidence" value="ECO:0007669"/>
    <property type="project" value="UniProtKB-KW"/>
</dbReference>
<feature type="transmembrane region" description="Helical" evidence="2">
    <location>
        <begin position="177"/>
        <end position="197"/>
    </location>
</feature>
<dbReference type="AlphaFoldDB" id="A0A9W3SMF2"/>
<feature type="domain" description="Sensor histidine kinase NatK-like C-terminal" evidence="3">
    <location>
        <begin position="340"/>
        <end position="441"/>
    </location>
</feature>
<dbReference type="Proteomes" id="UP000094691">
    <property type="component" value="Chromosome"/>
</dbReference>
<evidence type="ECO:0000256" key="1">
    <source>
        <dbReference type="SAM" id="Coils"/>
    </source>
</evidence>
<feature type="transmembrane region" description="Helical" evidence="2">
    <location>
        <begin position="87"/>
        <end position="108"/>
    </location>
</feature>
<evidence type="ECO:0000313" key="5">
    <source>
        <dbReference type="Proteomes" id="UP000094691"/>
    </source>
</evidence>
<keyword evidence="4" id="KW-0808">Transferase</keyword>
<keyword evidence="2" id="KW-0472">Membrane</keyword>
<feature type="transmembrane region" description="Helical" evidence="2">
    <location>
        <begin position="120"/>
        <end position="139"/>
    </location>
</feature>
<dbReference type="InterPro" id="IPR036890">
    <property type="entry name" value="HATPase_C_sf"/>
</dbReference>
<evidence type="ECO:0000313" key="4">
    <source>
        <dbReference type="EMBL" id="AOG26454.1"/>
    </source>
</evidence>
<proteinExistence type="predicted"/>
<protein>
    <submittedName>
        <fullName evidence="4">Histidine kinase</fullName>
    </submittedName>
</protein>
<keyword evidence="4" id="KW-0418">Kinase</keyword>
<dbReference type="InterPro" id="IPR032834">
    <property type="entry name" value="NatK-like_C"/>
</dbReference>
<reference evidence="4 5" key="1">
    <citation type="submission" date="2016-07" db="EMBL/GenBank/DDBJ databases">
        <title>Genome sequencing project for further understanding the molecular mechanisms of preventing non-alcoholic fatty liver disease.</title>
        <authorList>
            <person name="Wang H."/>
        </authorList>
    </citation>
    <scope>NUCLEOTIDE SEQUENCE [LARGE SCALE GENOMIC DNA]</scope>
    <source>
        <strain evidence="4 5">BS15</strain>
    </source>
</reference>
<keyword evidence="1" id="KW-0175">Coiled coil</keyword>
<gene>
    <name evidence="4" type="ORF">BBP16_06435</name>
</gene>
<dbReference type="GO" id="GO:0042802">
    <property type="term" value="F:identical protein binding"/>
    <property type="evidence" value="ECO:0007669"/>
    <property type="project" value="TreeGrafter"/>
</dbReference>
<feature type="transmembrane region" description="Helical" evidence="2">
    <location>
        <begin position="6"/>
        <end position="25"/>
    </location>
</feature>
<feature type="transmembrane region" description="Helical" evidence="2">
    <location>
        <begin position="151"/>
        <end position="171"/>
    </location>
</feature>
<feature type="transmembrane region" description="Helical" evidence="2">
    <location>
        <begin position="37"/>
        <end position="57"/>
    </location>
</feature>
<keyword evidence="2" id="KW-0812">Transmembrane</keyword>
<keyword evidence="2" id="KW-1133">Transmembrane helix</keyword>
<dbReference type="EMBL" id="CP016400">
    <property type="protein sequence ID" value="AOG26454.1"/>
    <property type="molecule type" value="Genomic_DNA"/>
</dbReference>
<accession>A0A9W3SMF2</accession>
<dbReference type="SUPFAM" id="SSF55874">
    <property type="entry name" value="ATPase domain of HSP90 chaperone/DNA topoisomerase II/histidine kinase"/>
    <property type="match status" value="1"/>
</dbReference>
<organism evidence="4 5">
    <name type="scientific">Lactobacillus johnsonii</name>
    <dbReference type="NCBI Taxonomy" id="33959"/>
    <lineage>
        <taxon>Bacteria</taxon>
        <taxon>Bacillati</taxon>
        <taxon>Bacillota</taxon>
        <taxon>Bacilli</taxon>
        <taxon>Lactobacillales</taxon>
        <taxon>Lactobacillaceae</taxon>
        <taxon>Lactobacillus</taxon>
    </lineage>
</organism>
<dbReference type="Gene3D" id="3.30.565.10">
    <property type="entry name" value="Histidine kinase-like ATPase, C-terminal domain"/>
    <property type="match status" value="1"/>
</dbReference>
<dbReference type="Pfam" id="PF14501">
    <property type="entry name" value="HATPase_c_5"/>
    <property type="match status" value="1"/>
</dbReference>
<feature type="coiled-coil region" evidence="1">
    <location>
        <begin position="211"/>
        <end position="282"/>
    </location>
</feature>
<dbReference type="PANTHER" id="PTHR40448:SF1">
    <property type="entry name" value="TWO-COMPONENT SENSOR HISTIDINE KINASE"/>
    <property type="match status" value="1"/>
</dbReference>
<evidence type="ECO:0000256" key="2">
    <source>
        <dbReference type="SAM" id="Phobius"/>
    </source>
</evidence>
<name>A0A9W3SMF2_LACJH</name>